<name>A0ABQ5J6M4_9ASTR</name>
<feature type="domain" description="DUF4283" evidence="4">
    <location>
        <begin position="146"/>
        <end position="202"/>
    </location>
</feature>
<evidence type="ECO:0000259" key="4">
    <source>
        <dbReference type="Pfam" id="PF14111"/>
    </source>
</evidence>
<dbReference type="PANTHER" id="PTHR33116:SF76">
    <property type="entry name" value="DUF4283 DOMAIN-CONTAINING PROTEIN"/>
    <property type="match status" value="1"/>
</dbReference>
<dbReference type="Pfam" id="PF13966">
    <property type="entry name" value="zf-RVT"/>
    <property type="match status" value="1"/>
</dbReference>
<evidence type="ECO:0000256" key="1">
    <source>
        <dbReference type="SAM" id="MobiDB-lite"/>
    </source>
</evidence>
<dbReference type="Gene3D" id="3.60.10.10">
    <property type="entry name" value="Endonuclease/exonuclease/phosphatase"/>
    <property type="match status" value="1"/>
</dbReference>
<keyword evidence="2" id="KW-0472">Membrane</keyword>
<protein>
    <submittedName>
        <fullName evidence="5">Polypyrimidine tract-binding protein homolog 2 isoform X1</fullName>
    </submittedName>
</protein>
<accession>A0ABQ5J6M4</accession>
<keyword evidence="2" id="KW-0812">Transmembrane</keyword>
<gene>
    <name evidence="5" type="ORF">Tco_1123613</name>
</gene>
<feature type="compositionally biased region" description="Polar residues" evidence="1">
    <location>
        <begin position="63"/>
        <end position="73"/>
    </location>
</feature>
<dbReference type="SUPFAM" id="SSF56219">
    <property type="entry name" value="DNase I-like"/>
    <property type="match status" value="1"/>
</dbReference>
<dbReference type="PANTHER" id="PTHR33116">
    <property type="entry name" value="REVERSE TRANSCRIPTASE ZINC-BINDING DOMAIN-CONTAINING PROTEIN-RELATED-RELATED"/>
    <property type="match status" value="1"/>
</dbReference>
<proteinExistence type="predicted"/>
<feature type="transmembrane region" description="Helical" evidence="2">
    <location>
        <begin position="1099"/>
        <end position="1118"/>
    </location>
</feature>
<reference evidence="5" key="1">
    <citation type="journal article" date="2022" name="Int. J. Mol. Sci.">
        <title>Draft Genome of Tanacetum Coccineum: Genomic Comparison of Closely Related Tanacetum-Family Plants.</title>
        <authorList>
            <person name="Yamashiro T."/>
            <person name="Shiraishi A."/>
            <person name="Nakayama K."/>
            <person name="Satake H."/>
        </authorList>
    </citation>
    <scope>NUCLEOTIDE SEQUENCE</scope>
</reference>
<organism evidence="5 6">
    <name type="scientific">Tanacetum coccineum</name>
    <dbReference type="NCBI Taxonomy" id="301880"/>
    <lineage>
        <taxon>Eukaryota</taxon>
        <taxon>Viridiplantae</taxon>
        <taxon>Streptophyta</taxon>
        <taxon>Embryophyta</taxon>
        <taxon>Tracheophyta</taxon>
        <taxon>Spermatophyta</taxon>
        <taxon>Magnoliopsida</taxon>
        <taxon>eudicotyledons</taxon>
        <taxon>Gunneridae</taxon>
        <taxon>Pentapetalae</taxon>
        <taxon>asterids</taxon>
        <taxon>campanulids</taxon>
        <taxon>Asterales</taxon>
        <taxon>Asteraceae</taxon>
        <taxon>Asteroideae</taxon>
        <taxon>Anthemideae</taxon>
        <taxon>Anthemidinae</taxon>
        <taxon>Tanacetum</taxon>
    </lineage>
</organism>
<dbReference type="InterPro" id="IPR025558">
    <property type="entry name" value="DUF4283"/>
</dbReference>
<reference evidence="5" key="2">
    <citation type="submission" date="2022-01" db="EMBL/GenBank/DDBJ databases">
        <authorList>
            <person name="Yamashiro T."/>
            <person name="Shiraishi A."/>
            <person name="Satake H."/>
            <person name="Nakayama K."/>
        </authorList>
    </citation>
    <scope>NUCLEOTIDE SEQUENCE</scope>
</reference>
<dbReference type="EMBL" id="BQNB010021512">
    <property type="protein sequence ID" value="GJU07183.1"/>
    <property type="molecule type" value="Genomic_DNA"/>
</dbReference>
<sequence>MGKDSKLRRSTRHVNMTGSGSFITPLNNVDTGLKGNTTADVAPNSVTLLDESANGFVKDPNIRSDNVSNTQGNVDGVKGVDNNDIDDVRTVYVVADNTSNKSTFASMFKTPIASNVVRLTKMKGFETVSGANVAILMFVVDEYYVKNAWAKFGLEWVMLKNIFFFFQFATSEEMERVLENGLWLIRLVPIVLNIWTPNTQLQKDTITAAPCKNTYARDLVEVSLLTALKESVVVAIPFLNRTGHSLETVDIEYEWQPPRCDTFNCKNGKGKNAGNSKHDGNKYDDPVFKHWQWTSNGLVCDKGSRIIMGWNLNIVNVVVISFDAQTMHTCVYFKVDKKELFCSFVYAHNRYIQRWELWQNLCSHNHYVRNRPWCILEDFNVSLNCDDKSTGSSYIDTAMRDFQACVDEIEPLRKLLFDHGNLYDNIKKFHHELDEAQKALDFDPINVELREKEVAYLKAFNDTLLLEERFLVQKAKVEWLRLGDVNSSYFHKVVKSQASRNRIDSVTTNIGVCVDSDQVSLVFIDHYTEFLGQQGITFNFNSNNLFCNRLTSDVANHMVRNVSDEEIRDAIFSMGDNKAPGRDGYSTTFIKEAWDIIAANVTKAIKEFFINGVLLKELNHIIIALIPEVTTPLRINDYRPISCCNILYKCISGIISNMIKENLSTLGKRGLRQWDPMSPYRFTLVIKVLTLMLHRRVRESECFTYHRYCSKLNIINLYFADDLFLFAHEDVDSARVIMDSLDEFKNASRLVPSLPKSTAYFCNVVNYVKLRILNVLPFEEGKLSIKYFGVPLVPSRLLYRDCAELMEKVKRRISDCKNKYLSLMGKSYGDIVSNRDIYSTGFGHLAKVNEIINDDPWSWPNDWLLKYPRLVTLVVPNLSNADYGLVWRDRNNVDFGFLVAIAWECIRPRANEVDWFHVVWFTHQIPRHAIHLWLVVKRKLKTQDTLRQWDVTSDTNLNLLMCPLCDLQLTGLSNMPFDLNYIVDFRIPLAKMRSAKSVIAKLVFAASCYFIWQERNNKLFMKTKRSQDQDRDGAWFHGLEGAWKVECSPRDILFFPSLRLFPLGFSWEGFLRRQYRLAYCSPIWMFLGVYRALCTLKWFFTIGVIVRVFVIVLLSCGMSQAA</sequence>
<dbReference type="Pfam" id="PF14111">
    <property type="entry name" value="DUF4283"/>
    <property type="match status" value="1"/>
</dbReference>
<dbReference type="Proteomes" id="UP001151760">
    <property type="component" value="Unassembled WGS sequence"/>
</dbReference>
<dbReference type="InterPro" id="IPR036691">
    <property type="entry name" value="Endo/exonu/phosph_ase_sf"/>
</dbReference>
<comment type="caution">
    <text evidence="5">The sequence shown here is derived from an EMBL/GenBank/DDBJ whole genome shotgun (WGS) entry which is preliminary data.</text>
</comment>
<dbReference type="InterPro" id="IPR026960">
    <property type="entry name" value="RVT-Znf"/>
</dbReference>
<keyword evidence="2" id="KW-1133">Transmembrane helix</keyword>
<evidence type="ECO:0000313" key="6">
    <source>
        <dbReference type="Proteomes" id="UP001151760"/>
    </source>
</evidence>
<keyword evidence="6" id="KW-1185">Reference proteome</keyword>
<feature type="domain" description="Reverse transcriptase zinc-binding" evidence="3">
    <location>
        <begin position="897"/>
        <end position="967"/>
    </location>
</feature>
<evidence type="ECO:0000256" key="2">
    <source>
        <dbReference type="SAM" id="Phobius"/>
    </source>
</evidence>
<feature type="region of interest" description="Disordered" evidence="1">
    <location>
        <begin position="60"/>
        <end position="79"/>
    </location>
</feature>
<evidence type="ECO:0000313" key="5">
    <source>
        <dbReference type="EMBL" id="GJU07183.1"/>
    </source>
</evidence>
<evidence type="ECO:0000259" key="3">
    <source>
        <dbReference type="Pfam" id="PF13966"/>
    </source>
</evidence>